<dbReference type="Pfam" id="PF08361">
    <property type="entry name" value="TetR_C_2"/>
    <property type="match status" value="1"/>
</dbReference>
<dbReference type="PRINTS" id="PR00455">
    <property type="entry name" value="HTHTETR"/>
</dbReference>
<accession>A0ABV2TR14</accession>
<dbReference type="SUPFAM" id="SSF46689">
    <property type="entry name" value="Homeodomain-like"/>
    <property type="match status" value="1"/>
</dbReference>
<proteinExistence type="predicted"/>
<reference evidence="7 8" key="1">
    <citation type="submission" date="2024-07" db="EMBL/GenBank/DDBJ databases">
        <title>Uliginosibacterium flavum JJ3220;KACC:17644.</title>
        <authorList>
            <person name="Kim M.K."/>
        </authorList>
    </citation>
    <scope>NUCLEOTIDE SEQUENCE [LARGE SCALE GENOMIC DNA]</scope>
    <source>
        <strain evidence="7 8">KACC:17644</strain>
    </source>
</reference>
<dbReference type="EMBL" id="JBEWZI010000038">
    <property type="protein sequence ID" value="MET7016371.1"/>
    <property type="molecule type" value="Genomic_DNA"/>
</dbReference>
<dbReference type="RefSeq" id="WP_354602829.1">
    <property type="nucleotide sequence ID" value="NZ_JBEWZI010000038.1"/>
</dbReference>
<evidence type="ECO:0000313" key="8">
    <source>
        <dbReference type="Proteomes" id="UP001549691"/>
    </source>
</evidence>
<keyword evidence="8" id="KW-1185">Reference proteome</keyword>
<organism evidence="7 8">
    <name type="scientific">Uliginosibacterium flavum</name>
    <dbReference type="NCBI Taxonomy" id="1396831"/>
    <lineage>
        <taxon>Bacteria</taxon>
        <taxon>Pseudomonadati</taxon>
        <taxon>Pseudomonadota</taxon>
        <taxon>Betaproteobacteria</taxon>
        <taxon>Rhodocyclales</taxon>
        <taxon>Zoogloeaceae</taxon>
        <taxon>Uliginosibacterium</taxon>
    </lineage>
</organism>
<name>A0ABV2TR14_9RHOO</name>
<dbReference type="Pfam" id="PF00440">
    <property type="entry name" value="TetR_N"/>
    <property type="match status" value="1"/>
</dbReference>
<evidence type="ECO:0000256" key="4">
    <source>
        <dbReference type="ARBA" id="ARBA00023163"/>
    </source>
</evidence>
<dbReference type="Proteomes" id="UP001549691">
    <property type="component" value="Unassembled WGS sequence"/>
</dbReference>
<evidence type="ECO:0000256" key="1">
    <source>
        <dbReference type="ARBA" id="ARBA00022491"/>
    </source>
</evidence>
<dbReference type="InterPro" id="IPR050109">
    <property type="entry name" value="HTH-type_TetR-like_transc_reg"/>
</dbReference>
<keyword evidence="3 5" id="KW-0238">DNA-binding</keyword>
<dbReference type="InterPro" id="IPR013572">
    <property type="entry name" value="Tscrpt_reg_MAATS_C"/>
</dbReference>
<feature type="DNA-binding region" description="H-T-H motif" evidence="5">
    <location>
        <begin position="33"/>
        <end position="52"/>
    </location>
</feature>
<keyword evidence="2" id="KW-0805">Transcription regulation</keyword>
<dbReference type="PANTHER" id="PTHR30055">
    <property type="entry name" value="HTH-TYPE TRANSCRIPTIONAL REGULATOR RUTR"/>
    <property type="match status" value="1"/>
</dbReference>
<keyword evidence="1" id="KW-0678">Repressor</keyword>
<evidence type="ECO:0000259" key="6">
    <source>
        <dbReference type="PROSITE" id="PS50977"/>
    </source>
</evidence>
<feature type="domain" description="HTH tetR-type" evidence="6">
    <location>
        <begin position="10"/>
        <end position="70"/>
    </location>
</feature>
<dbReference type="InterPro" id="IPR001647">
    <property type="entry name" value="HTH_TetR"/>
</dbReference>
<evidence type="ECO:0000313" key="7">
    <source>
        <dbReference type="EMBL" id="MET7016371.1"/>
    </source>
</evidence>
<keyword evidence="4" id="KW-0804">Transcription</keyword>
<evidence type="ECO:0000256" key="2">
    <source>
        <dbReference type="ARBA" id="ARBA00023015"/>
    </source>
</evidence>
<dbReference type="PROSITE" id="PS01081">
    <property type="entry name" value="HTH_TETR_1"/>
    <property type="match status" value="1"/>
</dbReference>
<evidence type="ECO:0000256" key="3">
    <source>
        <dbReference type="ARBA" id="ARBA00023125"/>
    </source>
</evidence>
<dbReference type="InterPro" id="IPR023772">
    <property type="entry name" value="DNA-bd_HTH_TetR-type_CS"/>
</dbReference>
<dbReference type="PROSITE" id="PS50977">
    <property type="entry name" value="HTH_TETR_2"/>
    <property type="match status" value="1"/>
</dbReference>
<dbReference type="InterPro" id="IPR009057">
    <property type="entry name" value="Homeodomain-like_sf"/>
</dbReference>
<dbReference type="PANTHER" id="PTHR30055:SF240">
    <property type="entry name" value="HTH-TYPE TRANSCRIPTIONAL REGULATOR ACRR"/>
    <property type="match status" value="1"/>
</dbReference>
<dbReference type="Gene3D" id="1.10.357.10">
    <property type="entry name" value="Tetracycline Repressor, domain 2"/>
    <property type="match status" value="1"/>
</dbReference>
<dbReference type="SUPFAM" id="SSF48498">
    <property type="entry name" value="Tetracyclin repressor-like, C-terminal domain"/>
    <property type="match status" value="1"/>
</dbReference>
<comment type="caution">
    <text evidence="7">The sequence shown here is derived from an EMBL/GenBank/DDBJ whole genome shotgun (WGS) entry which is preliminary data.</text>
</comment>
<evidence type="ECO:0000256" key="5">
    <source>
        <dbReference type="PROSITE-ProRule" id="PRU00335"/>
    </source>
</evidence>
<dbReference type="InterPro" id="IPR036271">
    <property type="entry name" value="Tet_transcr_reg_TetR-rel_C_sf"/>
</dbReference>
<gene>
    <name evidence="7" type="ORF">ABXR19_19465</name>
</gene>
<sequence length="206" mass="23356">MARKTKEEALATRGQLLDAAARLFCEQGVSSTSLHEIAEAAGLTRGAVYWHFDNKGDLLMALWERVALPMQQAFDEVAREQANNPLQRIRSKACWIAEHIEHDEPIRRLMTIMMLRCEFTQELESTREHFLRVREDCLTQMRSEIQLAMDVGQLTPTLSVEQIAIGLFGLVDGLCFHWLISPTRFQIANVTRLSVEAYLAGLNGKA</sequence>
<protein>
    <submittedName>
        <fullName evidence="7">TetR family transcriptional regulator</fullName>
    </submittedName>
</protein>